<dbReference type="PANTHER" id="PTHR30055">
    <property type="entry name" value="HTH-TYPE TRANSCRIPTIONAL REGULATOR RUTR"/>
    <property type="match status" value="1"/>
</dbReference>
<proteinExistence type="predicted"/>
<evidence type="ECO:0000313" key="7">
    <source>
        <dbReference type="Proteomes" id="UP000004756"/>
    </source>
</evidence>
<dbReference type="GO" id="GO:0003700">
    <property type="term" value="F:DNA-binding transcription factor activity"/>
    <property type="evidence" value="ECO:0007669"/>
    <property type="project" value="TreeGrafter"/>
</dbReference>
<evidence type="ECO:0000313" key="6">
    <source>
        <dbReference type="EMBL" id="EEG54445.1"/>
    </source>
</evidence>
<dbReference type="Gene3D" id="1.10.357.10">
    <property type="entry name" value="Tetracycline Repressor, domain 2"/>
    <property type="match status" value="1"/>
</dbReference>
<dbReference type="InterPro" id="IPR050109">
    <property type="entry name" value="HTH-type_TetR-like_transc_reg"/>
</dbReference>
<dbReference type="EMBL" id="ACCJ01000267">
    <property type="protein sequence ID" value="EEG54445.1"/>
    <property type="molecule type" value="Genomic_DNA"/>
</dbReference>
<feature type="DNA-binding region" description="H-T-H motif" evidence="4">
    <location>
        <begin position="80"/>
        <end position="99"/>
    </location>
</feature>
<sequence length="260" mass="30239">MIDNLITDNLIINIASLSITVKEKSSLDKLAFWLYIQNIVMKQCFELRGDTMAKQIEGVYENVLRCARREFLEKGFALASLRDIAKAAGTSTGSIYTRFTDKAGLFRALVEPAAGELKRRFLEIQESFHRFDGQTQQEEMGRYTAHAQEGLFDYIYEHLPEFELLLRRAAGTEYAHYIDELVEIEVSYTYKYMEVIGCESVRSGQVTEDLIHIVTTAYFNGMFEPVRHRMDKARALHYIRQLNRYHMAGFETIFHPENFR</sequence>
<keyword evidence="3" id="KW-0804">Transcription</keyword>
<gene>
    <name evidence="6" type="ORF">CLOSTASPAR_03486</name>
</gene>
<keyword evidence="2 4" id="KW-0238">DNA-binding</keyword>
<dbReference type="InterPro" id="IPR001647">
    <property type="entry name" value="HTH_TetR"/>
</dbReference>
<comment type="caution">
    <text evidence="6">The sequence shown here is derived from an EMBL/GenBank/DDBJ whole genome shotgun (WGS) entry which is preliminary data.</text>
</comment>
<dbReference type="GO" id="GO:0000976">
    <property type="term" value="F:transcription cis-regulatory region binding"/>
    <property type="evidence" value="ECO:0007669"/>
    <property type="project" value="TreeGrafter"/>
</dbReference>
<dbReference type="HOGENOM" id="CLU_069356_6_0_9"/>
<evidence type="ECO:0000256" key="3">
    <source>
        <dbReference type="ARBA" id="ARBA00023163"/>
    </source>
</evidence>
<name>C0D2J7_9FIRM</name>
<protein>
    <submittedName>
        <fullName evidence="6">Transcriptional regulator, TetR family</fullName>
    </submittedName>
</protein>
<dbReference type="Pfam" id="PF00440">
    <property type="entry name" value="TetR_N"/>
    <property type="match status" value="1"/>
</dbReference>
<dbReference type="AlphaFoldDB" id="C0D2J7"/>
<dbReference type="PANTHER" id="PTHR30055:SF238">
    <property type="entry name" value="MYCOFACTOCIN BIOSYNTHESIS TRANSCRIPTIONAL REGULATOR MFTR-RELATED"/>
    <property type="match status" value="1"/>
</dbReference>
<dbReference type="PROSITE" id="PS50977">
    <property type="entry name" value="HTH_TETR_2"/>
    <property type="match status" value="1"/>
</dbReference>
<keyword evidence="1" id="KW-0805">Transcription regulation</keyword>
<reference evidence="6 7" key="2">
    <citation type="submission" date="2009-02" db="EMBL/GenBank/DDBJ databases">
        <title>Draft genome sequence of Clostridium asparagiforme (DSM 15981).</title>
        <authorList>
            <person name="Sudarsanam P."/>
            <person name="Ley R."/>
            <person name="Guruge J."/>
            <person name="Turnbaugh P.J."/>
            <person name="Mahowald M."/>
            <person name="Liep D."/>
            <person name="Gordon J."/>
        </authorList>
    </citation>
    <scope>NUCLEOTIDE SEQUENCE [LARGE SCALE GENOMIC DNA]</scope>
    <source>
        <strain evidence="6 7">DSM 15981</strain>
    </source>
</reference>
<organism evidence="6 7">
    <name type="scientific">[Clostridium] asparagiforme DSM 15981</name>
    <dbReference type="NCBI Taxonomy" id="518636"/>
    <lineage>
        <taxon>Bacteria</taxon>
        <taxon>Bacillati</taxon>
        <taxon>Bacillota</taxon>
        <taxon>Clostridia</taxon>
        <taxon>Lachnospirales</taxon>
        <taxon>Lachnospiraceae</taxon>
        <taxon>Enterocloster</taxon>
    </lineage>
</organism>
<accession>C0D2J7</accession>
<feature type="domain" description="HTH tetR-type" evidence="5">
    <location>
        <begin position="57"/>
        <end position="117"/>
    </location>
</feature>
<evidence type="ECO:0000256" key="2">
    <source>
        <dbReference type="ARBA" id="ARBA00023125"/>
    </source>
</evidence>
<dbReference type="PRINTS" id="PR00455">
    <property type="entry name" value="HTHTETR"/>
</dbReference>
<keyword evidence="7" id="KW-1185">Reference proteome</keyword>
<dbReference type="Proteomes" id="UP000004756">
    <property type="component" value="Unassembled WGS sequence"/>
</dbReference>
<dbReference type="SUPFAM" id="SSF46689">
    <property type="entry name" value="Homeodomain-like"/>
    <property type="match status" value="1"/>
</dbReference>
<evidence type="ECO:0000259" key="5">
    <source>
        <dbReference type="PROSITE" id="PS50977"/>
    </source>
</evidence>
<reference evidence="6 7" key="1">
    <citation type="submission" date="2009-01" db="EMBL/GenBank/DDBJ databases">
        <authorList>
            <person name="Fulton L."/>
            <person name="Clifton S."/>
            <person name="Fulton B."/>
            <person name="Xu J."/>
            <person name="Minx P."/>
            <person name="Pepin K.H."/>
            <person name="Johnson M."/>
            <person name="Bhonagiri V."/>
            <person name="Nash W.E."/>
            <person name="Mardis E.R."/>
            <person name="Wilson R.K."/>
        </authorList>
    </citation>
    <scope>NUCLEOTIDE SEQUENCE [LARGE SCALE GENOMIC DNA]</scope>
    <source>
        <strain evidence="6 7">DSM 15981</strain>
    </source>
</reference>
<dbReference type="InterPro" id="IPR009057">
    <property type="entry name" value="Homeodomain-like_sf"/>
</dbReference>
<evidence type="ECO:0000256" key="1">
    <source>
        <dbReference type="ARBA" id="ARBA00023015"/>
    </source>
</evidence>
<evidence type="ECO:0000256" key="4">
    <source>
        <dbReference type="PROSITE-ProRule" id="PRU00335"/>
    </source>
</evidence>